<feature type="transmembrane region" description="Helical" evidence="1">
    <location>
        <begin position="195"/>
        <end position="215"/>
    </location>
</feature>
<feature type="transmembrane region" description="Helical" evidence="1">
    <location>
        <begin position="227"/>
        <end position="248"/>
    </location>
</feature>
<feature type="domain" description="DUF4328" evidence="2">
    <location>
        <begin position="95"/>
        <end position="253"/>
    </location>
</feature>
<evidence type="ECO:0000313" key="4">
    <source>
        <dbReference type="Proteomes" id="UP001500879"/>
    </source>
</evidence>
<feature type="transmembrane region" description="Helical" evidence="1">
    <location>
        <begin position="59"/>
        <end position="82"/>
    </location>
</feature>
<gene>
    <name evidence="3" type="ORF">GCM10010357_62870</name>
</gene>
<dbReference type="InterPro" id="IPR025565">
    <property type="entry name" value="DUF4328"/>
</dbReference>
<dbReference type="Proteomes" id="UP001500879">
    <property type="component" value="Unassembled WGS sequence"/>
</dbReference>
<dbReference type="RefSeq" id="WP_344031650.1">
    <property type="nucleotide sequence ID" value="NZ_BAAABX010000071.1"/>
</dbReference>
<comment type="caution">
    <text evidence="3">The sequence shown here is derived from an EMBL/GenBank/DDBJ whole genome shotgun (WGS) entry which is preliminary data.</text>
</comment>
<keyword evidence="1" id="KW-0812">Transmembrane</keyword>
<keyword evidence="1" id="KW-1133">Transmembrane helix</keyword>
<protein>
    <recommendedName>
        <fullName evidence="2">DUF4328 domain-containing protein</fullName>
    </recommendedName>
</protein>
<evidence type="ECO:0000256" key="1">
    <source>
        <dbReference type="SAM" id="Phobius"/>
    </source>
</evidence>
<dbReference type="EMBL" id="BAAABX010000071">
    <property type="protein sequence ID" value="GAA0432764.1"/>
    <property type="molecule type" value="Genomic_DNA"/>
</dbReference>
<evidence type="ECO:0000313" key="3">
    <source>
        <dbReference type="EMBL" id="GAA0432764.1"/>
    </source>
</evidence>
<reference evidence="4" key="1">
    <citation type="journal article" date="2019" name="Int. J. Syst. Evol. Microbiol.">
        <title>The Global Catalogue of Microorganisms (GCM) 10K type strain sequencing project: providing services to taxonomists for standard genome sequencing and annotation.</title>
        <authorList>
            <consortium name="The Broad Institute Genomics Platform"/>
            <consortium name="The Broad Institute Genome Sequencing Center for Infectious Disease"/>
            <person name="Wu L."/>
            <person name="Ma J."/>
        </authorList>
    </citation>
    <scope>NUCLEOTIDE SEQUENCE [LARGE SCALE GENOMIC DNA]</scope>
    <source>
        <strain evidence="4">JCM 4788</strain>
    </source>
</reference>
<evidence type="ECO:0000259" key="2">
    <source>
        <dbReference type="Pfam" id="PF14219"/>
    </source>
</evidence>
<accession>A0ABP3IZW7</accession>
<dbReference type="Pfam" id="PF14219">
    <property type="entry name" value="DUF4328"/>
    <property type="match status" value="1"/>
</dbReference>
<name>A0ABP3IZW7_9ACTN</name>
<feature type="transmembrane region" description="Helical" evidence="1">
    <location>
        <begin position="111"/>
        <end position="129"/>
    </location>
</feature>
<keyword evidence="1" id="KW-0472">Membrane</keyword>
<keyword evidence="4" id="KW-1185">Reference proteome</keyword>
<proteinExistence type="predicted"/>
<organism evidence="3 4">
    <name type="scientific">Streptomyces luteireticuli</name>
    <dbReference type="NCBI Taxonomy" id="173858"/>
    <lineage>
        <taxon>Bacteria</taxon>
        <taxon>Bacillati</taxon>
        <taxon>Actinomycetota</taxon>
        <taxon>Actinomycetes</taxon>
        <taxon>Kitasatosporales</taxon>
        <taxon>Streptomycetaceae</taxon>
        <taxon>Streptomyces</taxon>
    </lineage>
</organism>
<sequence>MSESGLCVACEAGGVVSAPPAAQPYPYAQPAPPAHAAPPYAPAPRLPAHLASPEGLARAAVVLLGVCALTDVLSLFAGYTMLGVANRMVDNPGFVTQDEADRADLLEAGSGLVQTLALLASAVVFVIWFRRVRINAEVFRPDGHRMRRGWAVWAWITPAVCLWFPKKMANDVWAASLPYGPDGSPRRAPRTVMNWWWGLWIATLVLSRASGRMYIRAESPEEIRQAVVALMVSDVLDIVAAVVAVLFVRRLTALQHEKAHQGPVAPYQAPVFR</sequence>